<dbReference type="PROSITE" id="PS00622">
    <property type="entry name" value="HTH_LUXR_1"/>
    <property type="match status" value="1"/>
</dbReference>
<dbReference type="Gene3D" id="1.10.10.10">
    <property type="entry name" value="Winged helix-like DNA-binding domain superfamily/Winged helix DNA-binding domain"/>
    <property type="match status" value="1"/>
</dbReference>
<evidence type="ECO:0000256" key="3">
    <source>
        <dbReference type="ARBA" id="ARBA00023163"/>
    </source>
</evidence>
<dbReference type="CDD" id="cd06170">
    <property type="entry name" value="LuxR_C_like"/>
    <property type="match status" value="1"/>
</dbReference>
<organism evidence="5 6">
    <name type="scientific">Thiorhodovibrio winogradskyi</name>
    <dbReference type="NCBI Taxonomy" id="77007"/>
    <lineage>
        <taxon>Bacteria</taxon>
        <taxon>Pseudomonadati</taxon>
        <taxon>Pseudomonadota</taxon>
        <taxon>Gammaproteobacteria</taxon>
        <taxon>Chromatiales</taxon>
        <taxon>Chromatiaceae</taxon>
        <taxon>Thiorhodovibrio</taxon>
    </lineage>
</organism>
<keyword evidence="6" id="KW-1185">Reference proteome</keyword>
<evidence type="ECO:0000259" key="4">
    <source>
        <dbReference type="PROSITE" id="PS50043"/>
    </source>
</evidence>
<dbReference type="Proteomes" id="UP001432180">
    <property type="component" value="Chromosome"/>
</dbReference>
<dbReference type="InterPro" id="IPR036388">
    <property type="entry name" value="WH-like_DNA-bd_sf"/>
</dbReference>
<dbReference type="PANTHER" id="PTHR44688:SF16">
    <property type="entry name" value="DNA-BINDING TRANSCRIPTIONAL ACTIVATOR DEVR_DOSR"/>
    <property type="match status" value="1"/>
</dbReference>
<dbReference type="Gene3D" id="3.40.50.300">
    <property type="entry name" value="P-loop containing nucleotide triphosphate hydrolases"/>
    <property type="match status" value="1"/>
</dbReference>
<dbReference type="SUPFAM" id="SSF52540">
    <property type="entry name" value="P-loop containing nucleoside triphosphate hydrolases"/>
    <property type="match status" value="1"/>
</dbReference>
<dbReference type="PROSITE" id="PS50043">
    <property type="entry name" value="HTH_LUXR_2"/>
    <property type="match status" value="1"/>
</dbReference>
<dbReference type="PRINTS" id="PR00038">
    <property type="entry name" value="HTHLUXR"/>
</dbReference>
<protein>
    <submittedName>
        <fullName evidence="5">CsgBAC operon transcriptional regulatory protein</fullName>
    </submittedName>
</protein>
<sequence length="566" mass="59519">MNGSPAPKGAKGAPRQLELTPRQRQILSLICKGKANKEIARDLDISLGTVKQHIAALFKRMNVQNRSMAVAQGKGLFDQPSSGPGAVTPPRIVGGDATDEVLLIRRPCIVLALTVASSFDAASCQAFQARLATLGPAMGAVHLSRGAAGAVLLFGVRKASVWDSIKALLLLRQLRDWVAERGASKDQPLSAALDAGIAVISINPQGSWSGDTVATPVISVTRRLLATLSAGTLGIGKQALHLLAAFHAGEALSSRNLSGDHGLALRDLERLFKLDFERNTSDQSARSHWQGLGAILDARRGQRLQLLGPQGSGKTHLCRALLARARALGREARYLRVLPETPAAPMLADADSGTRVTDEALAALVATVAAAEGGLLIIDDFDLLAPSARSALALQLQPVPAATGLLVLTAREQAIAGGDTLMLAGLDAPELERLLAGKGGAGADDRNLDPSALLAWIQGRPLFALELAAQEWIADAPRGLPLPVLLAMASEFDQHRLDWRLLRALNEGMLEPTAERIHALTAMPIAEIEAGITAAVAAGLLMRAGPNGHPRFTSALMQRAVEAILV</sequence>
<keyword evidence="1" id="KW-0805">Transcription regulation</keyword>
<dbReference type="InterPro" id="IPR016032">
    <property type="entry name" value="Sig_transdc_resp-reg_C-effctor"/>
</dbReference>
<evidence type="ECO:0000256" key="1">
    <source>
        <dbReference type="ARBA" id="ARBA00023015"/>
    </source>
</evidence>
<dbReference type="InterPro" id="IPR003593">
    <property type="entry name" value="AAA+_ATPase"/>
</dbReference>
<dbReference type="InterPro" id="IPR000792">
    <property type="entry name" value="Tscrpt_reg_LuxR_C"/>
</dbReference>
<keyword evidence="2" id="KW-0238">DNA-binding</keyword>
<dbReference type="RefSeq" id="WP_328984869.1">
    <property type="nucleotide sequence ID" value="NZ_CP121472.1"/>
</dbReference>
<reference evidence="5 6" key="1">
    <citation type="journal article" date="2023" name="Microorganisms">
        <title>Thiorhodovibrio frisius and Trv. litoralis spp. nov., Two Novel Members from a Clade of Fastidious Purple Sulfur Bacteria That Exhibit Unique Red-Shifted Light-Harvesting Capabilities.</title>
        <authorList>
            <person name="Methner A."/>
            <person name="Kuzyk S.B."/>
            <person name="Petersen J."/>
            <person name="Bauer S."/>
            <person name="Brinkmann H."/>
            <person name="Sichau K."/>
            <person name="Wanner G."/>
            <person name="Wolf J."/>
            <person name="Neumann-Schaal M."/>
            <person name="Henke P."/>
            <person name="Tank M."/>
            <person name="Sproer C."/>
            <person name="Bunk B."/>
            <person name="Overmann J."/>
        </authorList>
    </citation>
    <scope>NUCLEOTIDE SEQUENCE [LARGE SCALE GENOMIC DNA]</scope>
    <source>
        <strain evidence="5 6">DSM 6702</strain>
    </source>
</reference>
<evidence type="ECO:0000256" key="2">
    <source>
        <dbReference type="ARBA" id="ARBA00023125"/>
    </source>
</evidence>
<evidence type="ECO:0000313" key="6">
    <source>
        <dbReference type="Proteomes" id="UP001432180"/>
    </source>
</evidence>
<accession>A0ABZ0SFN8</accession>
<dbReference type="InterPro" id="IPR027417">
    <property type="entry name" value="P-loop_NTPase"/>
</dbReference>
<name>A0ABZ0SFN8_9GAMM</name>
<feature type="domain" description="HTH luxR-type" evidence="4">
    <location>
        <begin position="12"/>
        <end position="77"/>
    </location>
</feature>
<dbReference type="EMBL" id="CP121472">
    <property type="protein sequence ID" value="WPL19123.1"/>
    <property type="molecule type" value="Genomic_DNA"/>
</dbReference>
<gene>
    <name evidence="5" type="primary">csgD</name>
    <name evidence="5" type="ORF">Thiowin_04229</name>
</gene>
<dbReference type="SMART" id="SM00382">
    <property type="entry name" value="AAA"/>
    <property type="match status" value="1"/>
</dbReference>
<keyword evidence="3" id="KW-0804">Transcription</keyword>
<proteinExistence type="predicted"/>
<dbReference type="SMART" id="SM00421">
    <property type="entry name" value="HTH_LUXR"/>
    <property type="match status" value="1"/>
</dbReference>
<evidence type="ECO:0000313" key="5">
    <source>
        <dbReference type="EMBL" id="WPL19123.1"/>
    </source>
</evidence>
<dbReference type="PANTHER" id="PTHR44688">
    <property type="entry name" value="DNA-BINDING TRANSCRIPTIONAL ACTIVATOR DEVR_DOSR"/>
    <property type="match status" value="1"/>
</dbReference>
<dbReference type="SUPFAM" id="SSF46894">
    <property type="entry name" value="C-terminal effector domain of the bipartite response regulators"/>
    <property type="match status" value="1"/>
</dbReference>
<dbReference type="Pfam" id="PF00196">
    <property type="entry name" value="GerE"/>
    <property type="match status" value="1"/>
</dbReference>